<feature type="compositionally biased region" description="Low complexity" evidence="1">
    <location>
        <begin position="85"/>
        <end position="95"/>
    </location>
</feature>
<accession>A0A8X7Z065</accession>
<feature type="region of interest" description="Disordered" evidence="1">
    <location>
        <begin position="74"/>
        <end position="105"/>
    </location>
</feature>
<gene>
    <name evidence="2" type="ORF">POTOM_042362</name>
</gene>
<comment type="caution">
    <text evidence="2">The sequence shown here is derived from an EMBL/GenBank/DDBJ whole genome shotgun (WGS) entry which is preliminary data.</text>
</comment>
<dbReference type="Proteomes" id="UP000886885">
    <property type="component" value="Chromosome 12A"/>
</dbReference>
<feature type="compositionally biased region" description="Gly residues" evidence="1">
    <location>
        <begin position="74"/>
        <end position="84"/>
    </location>
</feature>
<protein>
    <submittedName>
        <fullName evidence="2">Uncharacterized protein</fullName>
    </submittedName>
</protein>
<evidence type="ECO:0000313" key="2">
    <source>
        <dbReference type="EMBL" id="KAG6754330.1"/>
    </source>
</evidence>
<organism evidence="2 3">
    <name type="scientific">Populus tomentosa</name>
    <name type="common">Chinese white poplar</name>
    <dbReference type="NCBI Taxonomy" id="118781"/>
    <lineage>
        <taxon>Eukaryota</taxon>
        <taxon>Viridiplantae</taxon>
        <taxon>Streptophyta</taxon>
        <taxon>Embryophyta</taxon>
        <taxon>Tracheophyta</taxon>
        <taxon>Spermatophyta</taxon>
        <taxon>Magnoliopsida</taxon>
        <taxon>eudicotyledons</taxon>
        <taxon>Gunneridae</taxon>
        <taxon>Pentapetalae</taxon>
        <taxon>rosids</taxon>
        <taxon>fabids</taxon>
        <taxon>Malpighiales</taxon>
        <taxon>Salicaceae</taxon>
        <taxon>Saliceae</taxon>
        <taxon>Populus</taxon>
    </lineage>
</organism>
<dbReference type="EMBL" id="JAAWWB010000023">
    <property type="protein sequence ID" value="KAG6754330.1"/>
    <property type="molecule type" value="Genomic_DNA"/>
</dbReference>
<evidence type="ECO:0000256" key="1">
    <source>
        <dbReference type="SAM" id="MobiDB-lite"/>
    </source>
</evidence>
<keyword evidence="3" id="KW-1185">Reference proteome</keyword>
<dbReference type="AlphaFoldDB" id="A0A8X7Z065"/>
<proteinExistence type="predicted"/>
<evidence type="ECO:0000313" key="3">
    <source>
        <dbReference type="Proteomes" id="UP000886885"/>
    </source>
</evidence>
<name>A0A8X7Z065_POPTO</name>
<sequence length="156" mass="15807">MTCASFSKAGGSFACNIGGTSNRVVVACSGRSPNRFGKGFGYGSGSRSGLGSGYSYKTGSGGAQGGGYGAGSGFGNSTGGGSSGGPSSYGTQSPSDPDREPTMGEGVGLESMCENVILDNKVSCFTLLIYSVCMVWELYIFDIACSLSESATYFYH</sequence>
<reference evidence="2" key="1">
    <citation type="journal article" date="2020" name="bioRxiv">
        <title>Hybrid origin of Populus tomentosa Carr. identified through genome sequencing and phylogenomic analysis.</title>
        <authorList>
            <person name="An X."/>
            <person name="Gao K."/>
            <person name="Chen Z."/>
            <person name="Li J."/>
            <person name="Yang X."/>
            <person name="Yang X."/>
            <person name="Zhou J."/>
            <person name="Guo T."/>
            <person name="Zhao T."/>
            <person name="Huang S."/>
            <person name="Miao D."/>
            <person name="Khan W.U."/>
            <person name="Rao P."/>
            <person name="Ye M."/>
            <person name="Lei B."/>
            <person name="Liao W."/>
            <person name="Wang J."/>
            <person name="Ji L."/>
            <person name="Li Y."/>
            <person name="Guo B."/>
            <person name="Mustafa N.S."/>
            <person name="Li S."/>
            <person name="Yun Q."/>
            <person name="Keller S.R."/>
            <person name="Mao J."/>
            <person name="Zhang R."/>
            <person name="Strauss S.H."/>
        </authorList>
    </citation>
    <scope>NUCLEOTIDE SEQUENCE</scope>
    <source>
        <strain evidence="2">GM15</strain>
        <tissue evidence="2">Leaf</tissue>
    </source>
</reference>